<accession>A0A0F9LJQ4</accession>
<reference evidence="1" key="1">
    <citation type="journal article" date="2015" name="Nature">
        <title>Complex archaea that bridge the gap between prokaryotes and eukaryotes.</title>
        <authorList>
            <person name="Spang A."/>
            <person name="Saw J.H."/>
            <person name="Jorgensen S.L."/>
            <person name="Zaremba-Niedzwiedzka K."/>
            <person name="Martijn J."/>
            <person name="Lind A.E."/>
            <person name="van Eijk R."/>
            <person name="Schleper C."/>
            <person name="Guy L."/>
            <person name="Ettema T.J."/>
        </authorList>
    </citation>
    <scope>NUCLEOTIDE SEQUENCE</scope>
</reference>
<protein>
    <submittedName>
        <fullName evidence="1">Uncharacterized protein</fullName>
    </submittedName>
</protein>
<dbReference type="AlphaFoldDB" id="A0A0F9LJQ4"/>
<evidence type="ECO:0000313" key="1">
    <source>
        <dbReference type="EMBL" id="KKM27655.1"/>
    </source>
</evidence>
<feature type="non-terminal residue" evidence="1">
    <location>
        <position position="1"/>
    </location>
</feature>
<name>A0A0F9LJQ4_9ZZZZ</name>
<comment type="caution">
    <text evidence="1">The sequence shown here is derived from an EMBL/GenBank/DDBJ whole genome shotgun (WGS) entry which is preliminary data.</text>
</comment>
<gene>
    <name evidence="1" type="ORF">LCGC14_1572520</name>
</gene>
<proteinExistence type="predicted"/>
<dbReference type="EMBL" id="LAZR01012282">
    <property type="protein sequence ID" value="KKM27655.1"/>
    <property type="molecule type" value="Genomic_DNA"/>
</dbReference>
<sequence length="46" mass="5351">VFIDIVIIDEDGKIKETKKKNITHEEFSTWLNHIEQGEGLFFDTTA</sequence>
<organism evidence="1">
    <name type="scientific">marine sediment metagenome</name>
    <dbReference type="NCBI Taxonomy" id="412755"/>
    <lineage>
        <taxon>unclassified sequences</taxon>
        <taxon>metagenomes</taxon>
        <taxon>ecological metagenomes</taxon>
    </lineage>
</organism>